<name>A0A853DF03_9MICO</name>
<sequence>MPDRAEFTAFVVAHRGGLMRAAVLLTVGDESAAEDLVQTTLTKLYVRWSAVEAMETPLGYARRTLTNAFIDQTRQGWMRRERTTDAELPLPPAPAPDLATRAAVLCALAQLPPRQRAVIVLRHWLDQDVETTARMLGCSAGTVKSQTSKALKTLKVSLSAVSDDLWARSER</sequence>
<evidence type="ECO:0000259" key="7">
    <source>
        <dbReference type="Pfam" id="PF08281"/>
    </source>
</evidence>
<dbReference type="PANTHER" id="PTHR43133">
    <property type="entry name" value="RNA POLYMERASE ECF-TYPE SIGMA FACTO"/>
    <property type="match status" value="1"/>
</dbReference>
<dbReference type="GO" id="GO:0016987">
    <property type="term" value="F:sigma factor activity"/>
    <property type="evidence" value="ECO:0007669"/>
    <property type="project" value="UniProtKB-KW"/>
</dbReference>
<dbReference type="NCBIfam" id="TIGR02937">
    <property type="entry name" value="sigma70-ECF"/>
    <property type="match status" value="1"/>
</dbReference>
<feature type="domain" description="RNA polymerase sigma-70 region 2" evidence="6">
    <location>
        <begin position="12"/>
        <end position="77"/>
    </location>
</feature>
<dbReference type="CDD" id="cd06171">
    <property type="entry name" value="Sigma70_r4"/>
    <property type="match status" value="1"/>
</dbReference>
<comment type="caution">
    <text evidence="8">The sequence shown here is derived from an EMBL/GenBank/DDBJ whole genome shotgun (WGS) entry which is preliminary data.</text>
</comment>
<dbReference type="InterPro" id="IPR039425">
    <property type="entry name" value="RNA_pol_sigma-70-like"/>
</dbReference>
<dbReference type="GO" id="GO:0006352">
    <property type="term" value="P:DNA-templated transcription initiation"/>
    <property type="evidence" value="ECO:0007669"/>
    <property type="project" value="InterPro"/>
</dbReference>
<keyword evidence="4" id="KW-0238">DNA-binding</keyword>
<gene>
    <name evidence="8" type="ORF">HNR15_000223</name>
</gene>
<dbReference type="Gene3D" id="1.10.10.10">
    <property type="entry name" value="Winged helix-like DNA-binding domain superfamily/Winged helix DNA-binding domain"/>
    <property type="match status" value="1"/>
</dbReference>
<keyword evidence="9" id="KW-1185">Reference proteome</keyword>
<evidence type="ECO:0000313" key="8">
    <source>
        <dbReference type="EMBL" id="NYJ73260.1"/>
    </source>
</evidence>
<dbReference type="InterPro" id="IPR014325">
    <property type="entry name" value="RNA_pol_sigma-E_actinobac"/>
</dbReference>
<dbReference type="Pfam" id="PF08281">
    <property type="entry name" value="Sigma70_r4_2"/>
    <property type="match status" value="1"/>
</dbReference>
<evidence type="ECO:0000256" key="5">
    <source>
        <dbReference type="ARBA" id="ARBA00023163"/>
    </source>
</evidence>
<dbReference type="InterPro" id="IPR036388">
    <property type="entry name" value="WH-like_DNA-bd_sf"/>
</dbReference>
<dbReference type="InterPro" id="IPR007627">
    <property type="entry name" value="RNA_pol_sigma70_r2"/>
</dbReference>
<organism evidence="8 9">
    <name type="scientific">Allobranchiibius huperziae</name>
    <dbReference type="NCBI Taxonomy" id="1874116"/>
    <lineage>
        <taxon>Bacteria</taxon>
        <taxon>Bacillati</taxon>
        <taxon>Actinomycetota</taxon>
        <taxon>Actinomycetes</taxon>
        <taxon>Micrococcales</taxon>
        <taxon>Dermacoccaceae</taxon>
        <taxon>Allobranchiibius</taxon>
    </lineage>
</organism>
<protein>
    <submittedName>
        <fullName evidence="8">RNA polymerase sigma-70 factor (Sigma-E family)</fullName>
    </submittedName>
</protein>
<dbReference type="InterPro" id="IPR014284">
    <property type="entry name" value="RNA_pol_sigma-70_dom"/>
</dbReference>
<dbReference type="AlphaFoldDB" id="A0A853DF03"/>
<evidence type="ECO:0000313" key="9">
    <source>
        <dbReference type="Proteomes" id="UP000571817"/>
    </source>
</evidence>
<evidence type="ECO:0000259" key="6">
    <source>
        <dbReference type="Pfam" id="PF04542"/>
    </source>
</evidence>
<feature type="domain" description="RNA polymerase sigma factor 70 region 4 type 2" evidence="7">
    <location>
        <begin position="102"/>
        <end position="154"/>
    </location>
</feature>
<dbReference type="NCBIfam" id="TIGR02983">
    <property type="entry name" value="SigE-fam_strep"/>
    <property type="match status" value="1"/>
</dbReference>
<evidence type="ECO:0000256" key="4">
    <source>
        <dbReference type="ARBA" id="ARBA00023125"/>
    </source>
</evidence>
<accession>A0A853DF03</accession>
<evidence type="ECO:0000256" key="2">
    <source>
        <dbReference type="ARBA" id="ARBA00023015"/>
    </source>
</evidence>
<dbReference type="GO" id="GO:0003677">
    <property type="term" value="F:DNA binding"/>
    <property type="evidence" value="ECO:0007669"/>
    <property type="project" value="UniProtKB-KW"/>
</dbReference>
<dbReference type="InterPro" id="IPR013249">
    <property type="entry name" value="RNA_pol_sigma70_r4_t2"/>
</dbReference>
<evidence type="ECO:0000256" key="1">
    <source>
        <dbReference type="ARBA" id="ARBA00010641"/>
    </source>
</evidence>
<keyword evidence="3" id="KW-0731">Sigma factor</keyword>
<dbReference type="RefSeq" id="WP_179478414.1">
    <property type="nucleotide sequence ID" value="NZ_JACCFW010000001.1"/>
</dbReference>
<dbReference type="SUPFAM" id="SSF88946">
    <property type="entry name" value="Sigma2 domain of RNA polymerase sigma factors"/>
    <property type="match status" value="1"/>
</dbReference>
<keyword evidence="5" id="KW-0804">Transcription</keyword>
<reference evidence="8 9" key="1">
    <citation type="submission" date="2020-07" db="EMBL/GenBank/DDBJ databases">
        <title>Sequencing the genomes of 1000 actinobacteria strains.</title>
        <authorList>
            <person name="Klenk H.-P."/>
        </authorList>
    </citation>
    <scope>NUCLEOTIDE SEQUENCE [LARGE SCALE GENOMIC DNA]</scope>
    <source>
        <strain evidence="8 9">DSM 29531</strain>
    </source>
</reference>
<dbReference type="InterPro" id="IPR013324">
    <property type="entry name" value="RNA_pol_sigma_r3/r4-like"/>
</dbReference>
<evidence type="ECO:0000256" key="3">
    <source>
        <dbReference type="ARBA" id="ARBA00023082"/>
    </source>
</evidence>
<dbReference type="Proteomes" id="UP000571817">
    <property type="component" value="Unassembled WGS sequence"/>
</dbReference>
<keyword evidence="2" id="KW-0805">Transcription regulation</keyword>
<dbReference type="PANTHER" id="PTHR43133:SF50">
    <property type="entry name" value="ECF RNA POLYMERASE SIGMA FACTOR SIGM"/>
    <property type="match status" value="1"/>
</dbReference>
<dbReference type="EMBL" id="JACCFW010000001">
    <property type="protein sequence ID" value="NYJ73260.1"/>
    <property type="molecule type" value="Genomic_DNA"/>
</dbReference>
<dbReference type="InterPro" id="IPR013325">
    <property type="entry name" value="RNA_pol_sigma_r2"/>
</dbReference>
<dbReference type="Gene3D" id="1.10.1740.10">
    <property type="match status" value="1"/>
</dbReference>
<dbReference type="SUPFAM" id="SSF88659">
    <property type="entry name" value="Sigma3 and sigma4 domains of RNA polymerase sigma factors"/>
    <property type="match status" value="1"/>
</dbReference>
<proteinExistence type="inferred from homology"/>
<dbReference type="Pfam" id="PF04542">
    <property type="entry name" value="Sigma70_r2"/>
    <property type="match status" value="1"/>
</dbReference>
<comment type="similarity">
    <text evidence="1">Belongs to the sigma-70 factor family. ECF subfamily.</text>
</comment>